<reference evidence="7" key="1">
    <citation type="submission" date="2021-02" db="EMBL/GenBank/DDBJ databases">
        <authorList>
            <person name="Dougan E. K."/>
            <person name="Rhodes N."/>
            <person name="Thang M."/>
            <person name="Chan C."/>
        </authorList>
    </citation>
    <scope>NUCLEOTIDE SEQUENCE</scope>
</reference>
<gene>
    <name evidence="7" type="primary">folA</name>
    <name evidence="7" type="ORF">SNAT2548_LOCUS34195</name>
</gene>
<name>A0A812V6N0_9DINO</name>
<dbReference type="EMBL" id="CAJNDS010002798">
    <property type="protein sequence ID" value="CAE7601220.1"/>
    <property type="molecule type" value="Genomic_DNA"/>
</dbReference>
<dbReference type="GO" id="GO:0006730">
    <property type="term" value="P:one-carbon metabolic process"/>
    <property type="evidence" value="ECO:0007669"/>
    <property type="project" value="UniProtKB-KW"/>
</dbReference>
<dbReference type="Gene3D" id="3.40.430.10">
    <property type="entry name" value="Dihydrofolate Reductase, subunit A"/>
    <property type="match status" value="1"/>
</dbReference>
<dbReference type="OrthoDB" id="4664297at2759"/>
<keyword evidence="3" id="KW-0554">One-carbon metabolism</keyword>
<dbReference type="Pfam" id="PF00186">
    <property type="entry name" value="DHFR_1"/>
    <property type="match status" value="1"/>
</dbReference>
<dbReference type="GO" id="GO:0004146">
    <property type="term" value="F:dihydrofolate reductase activity"/>
    <property type="evidence" value="ECO:0007669"/>
    <property type="project" value="UniProtKB-EC"/>
</dbReference>
<dbReference type="GO" id="GO:0050661">
    <property type="term" value="F:NADP binding"/>
    <property type="evidence" value="ECO:0007669"/>
    <property type="project" value="InterPro"/>
</dbReference>
<organism evidence="7 8">
    <name type="scientific">Symbiodinium natans</name>
    <dbReference type="NCBI Taxonomy" id="878477"/>
    <lineage>
        <taxon>Eukaryota</taxon>
        <taxon>Sar</taxon>
        <taxon>Alveolata</taxon>
        <taxon>Dinophyceae</taxon>
        <taxon>Suessiales</taxon>
        <taxon>Symbiodiniaceae</taxon>
        <taxon>Symbiodinium</taxon>
    </lineage>
</organism>
<accession>A0A812V6N0</accession>
<dbReference type="CDD" id="cd00209">
    <property type="entry name" value="DHFR"/>
    <property type="match status" value="1"/>
</dbReference>
<evidence type="ECO:0000259" key="6">
    <source>
        <dbReference type="PROSITE" id="PS51330"/>
    </source>
</evidence>
<feature type="domain" description="DHFR" evidence="6">
    <location>
        <begin position="1"/>
        <end position="152"/>
    </location>
</feature>
<sequence length="155" mass="17378">MSRNRVIGKKGRLPWSIPEDFAYFLDAVRGDVCITGRKSYAEFGSAIPGAGLHIVLSKQGFACPDAVVQPSLGAALHVAKDCQAKNVWIAGGTSVYRESFPIADEFWATLIHEDMDGDTFFPANWQQHFPEEVSRRSSSDANFRYDFVIYRRRLS</sequence>
<evidence type="ECO:0000313" key="8">
    <source>
        <dbReference type="Proteomes" id="UP000604046"/>
    </source>
</evidence>
<keyword evidence="8" id="KW-1185">Reference proteome</keyword>
<dbReference type="GO" id="GO:0005829">
    <property type="term" value="C:cytosol"/>
    <property type="evidence" value="ECO:0007669"/>
    <property type="project" value="TreeGrafter"/>
</dbReference>
<dbReference type="PANTHER" id="PTHR48069:SF3">
    <property type="entry name" value="DIHYDROFOLATE REDUCTASE"/>
    <property type="match status" value="1"/>
</dbReference>
<dbReference type="PANTHER" id="PTHR48069">
    <property type="entry name" value="DIHYDROFOLATE REDUCTASE"/>
    <property type="match status" value="1"/>
</dbReference>
<dbReference type="PRINTS" id="PR00070">
    <property type="entry name" value="DHFR"/>
</dbReference>
<evidence type="ECO:0000256" key="1">
    <source>
        <dbReference type="ARBA" id="ARBA00004903"/>
    </source>
</evidence>
<evidence type="ECO:0000256" key="3">
    <source>
        <dbReference type="ARBA" id="ARBA00022563"/>
    </source>
</evidence>
<dbReference type="GO" id="GO:0046452">
    <property type="term" value="P:dihydrofolate metabolic process"/>
    <property type="evidence" value="ECO:0007669"/>
    <property type="project" value="TreeGrafter"/>
</dbReference>
<dbReference type="AlphaFoldDB" id="A0A812V6N0"/>
<keyword evidence="5" id="KW-0560">Oxidoreductase</keyword>
<dbReference type="EC" id="1.5.1.3" evidence="2"/>
<dbReference type="SUPFAM" id="SSF53597">
    <property type="entry name" value="Dihydrofolate reductase-like"/>
    <property type="match status" value="1"/>
</dbReference>
<dbReference type="GO" id="GO:0046654">
    <property type="term" value="P:tetrahydrofolate biosynthetic process"/>
    <property type="evidence" value="ECO:0007669"/>
    <property type="project" value="InterPro"/>
</dbReference>
<protein>
    <recommendedName>
        <fullName evidence="2">dihydrofolate reductase</fullName>
        <ecNumber evidence="2">1.5.1.3</ecNumber>
    </recommendedName>
</protein>
<proteinExistence type="predicted"/>
<evidence type="ECO:0000256" key="4">
    <source>
        <dbReference type="ARBA" id="ARBA00022857"/>
    </source>
</evidence>
<dbReference type="InterPro" id="IPR024072">
    <property type="entry name" value="DHFR-like_dom_sf"/>
</dbReference>
<evidence type="ECO:0000256" key="2">
    <source>
        <dbReference type="ARBA" id="ARBA00012856"/>
    </source>
</evidence>
<dbReference type="PROSITE" id="PS51330">
    <property type="entry name" value="DHFR_2"/>
    <property type="match status" value="1"/>
</dbReference>
<comment type="pathway">
    <text evidence="1">Cofactor biosynthesis; tetrahydrofolate biosynthesis; 5,6,7,8-tetrahydrofolate from 7,8-dihydrofolate: step 1/1.</text>
</comment>
<evidence type="ECO:0000313" key="7">
    <source>
        <dbReference type="EMBL" id="CAE7601220.1"/>
    </source>
</evidence>
<dbReference type="InterPro" id="IPR001796">
    <property type="entry name" value="DHFR_dom"/>
</dbReference>
<keyword evidence="4" id="KW-0521">NADP</keyword>
<evidence type="ECO:0000256" key="5">
    <source>
        <dbReference type="ARBA" id="ARBA00023002"/>
    </source>
</evidence>
<dbReference type="Proteomes" id="UP000604046">
    <property type="component" value="Unassembled WGS sequence"/>
</dbReference>
<comment type="caution">
    <text evidence="7">The sequence shown here is derived from an EMBL/GenBank/DDBJ whole genome shotgun (WGS) entry which is preliminary data.</text>
</comment>
<dbReference type="InterPro" id="IPR012259">
    <property type="entry name" value="DHFR"/>
</dbReference>
<dbReference type="GO" id="GO:0046655">
    <property type="term" value="P:folic acid metabolic process"/>
    <property type="evidence" value="ECO:0007669"/>
    <property type="project" value="TreeGrafter"/>
</dbReference>